<dbReference type="Gramene" id="EOX92401">
    <property type="protein sequence ID" value="EOX92401"/>
    <property type="gene ID" value="TCM_001355"/>
</dbReference>
<evidence type="ECO:0000313" key="2">
    <source>
        <dbReference type="Proteomes" id="UP000026915"/>
    </source>
</evidence>
<reference evidence="1 2" key="1">
    <citation type="journal article" date="2013" name="Genome Biol.">
        <title>The genome sequence of the most widely cultivated cacao type and its use to identify candidate genes regulating pod color.</title>
        <authorList>
            <person name="Motamayor J.C."/>
            <person name="Mockaitis K."/>
            <person name="Schmutz J."/>
            <person name="Haiminen N."/>
            <person name="Iii D.L."/>
            <person name="Cornejo O."/>
            <person name="Findley S.D."/>
            <person name="Zheng P."/>
            <person name="Utro F."/>
            <person name="Royaert S."/>
            <person name="Saski C."/>
            <person name="Jenkins J."/>
            <person name="Podicheti R."/>
            <person name="Zhao M."/>
            <person name="Scheffler B.E."/>
            <person name="Stack J.C."/>
            <person name="Feltus F.A."/>
            <person name="Mustiga G.M."/>
            <person name="Amores F."/>
            <person name="Phillips W."/>
            <person name="Marelli J.P."/>
            <person name="May G.D."/>
            <person name="Shapiro H."/>
            <person name="Ma J."/>
            <person name="Bustamante C.D."/>
            <person name="Schnell R.J."/>
            <person name="Main D."/>
            <person name="Gilbert D."/>
            <person name="Parida L."/>
            <person name="Kuhn D.N."/>
        </authorList>
    </citation>
    <scope>NUCLEOTIDE SEQUENCE [LARGE SCALE GENOMIC DNA]</scope>
    <source>
        <strain evidence="2">cv. Matina 1-6</strain>
    </source>
</reference>
<protein>
    <submittedName>
        <fullName evidence="1">Uncharacterized protein</fullName>
    </submittedName>
</protein>
<proteinExistence type="predicted"/>
<dbReference type="HOGENOM" id="CLU_2188721_0_0_1"/>
<accession>A0A061DK53</accession>
<sequence>MVLLPEFYFEPRKLVHTCEHNLVIRDAEKAFASQSGKFSKRVNNEKCMRLVSHRDSASLGGLMIKFKTFNSEAKSQNLLALASQVTRTRSRLVPGISMPNRVLEEWPNC</sequence>
<keyword evidence="2" id="KW-1185">Reference proteome</keyword>
<dbReference type="Proteomes" id="UP000026915">
    <property type="component" value="Chromosome 1"/>
</dbReference>
<evidence type="ECO:0000313" key="1">
    <source>
        <dbReference type="EMBL" id="EOX92401.1"/>
    </source>
</evidence>
<name>A0A061DK53_THECC</name>
<gene>
    <name evidence="1" type="ORF">TCM_001355</name>
</gene>
<dbReference type="InParanoid" id="A0A061DK53"/>
<dbReference type="EMBL" id="CM001879">
    <property type="protein sequence ID" value="EOX92401.1"/>
    <property type="molecule type" value="Genomic_DNA"/>
</dbReference>
<organism evidence="1 2">
    <name type="scientific">Theobroma cacao</name>
    <name type="common">Cacao</name>
    <name type="synonym">Cocoa</name>
    <dbReference type="NCBI Taxonomy" id="3641"/>
    <lineage>
        <taxon>Eukaryota</taxon>
        <taxon>Viridiplantae</taxon>
        <taxon>Streptophyta</taxon>
        <taxon>Embryophyta</taxon>
        <taxon>Tracheophyta</taxon>
        <taxon>Spermatophyta</taxon>
        <taxon>Magnoliopsida</taxon>
        <taxon>eudicotyledons</taxon>
        <taxon>Gunneridae</taxon>
        <taxon>Pentapetalae</taxon>
        <taxon>rosids</taxon>
        <taxon>malvids</taxon>
        <taxon>Malvales</taxon>
        <taxon>Malvaceae</taxon>
        <taxon>Byttnerioideae</taxon>
        <taxon>Theobroma</taxon>
    </lineage>
</organism>
<dbReference type="AlphaFoldDB" id="A0A061DK53"/>